<name>A0A4Z0C436_9BURK</name>
<dbReference type="PROSITE" id="PS51257">
    <property type="entry name" value="PROKAR_LIPOPROTEIN"/>
    <property type="match status" value="1"/>
</dbReference>
<evidence type="ECO:0000313" key="2">
    <source>
        <dbReference type="EMBL" id="TFZ05624.1"/>
    </source>
</evidence>
<evidence type="ECO:0000313" key="3">
    <source>
        <dbReference type="Proteomes" id="UP000298180"/>
    </source>
</evidence>
<feature type="region of interest" description="Disordered" evidence="1">
    <location>
        <begin position="257"/>
        <end position="324"/>
    </location>
</feature>
<sequence>MQFRNPRSLMPAVVTLLVAGCGGGGGGGEGGSGEGGAPEAQGLAARNTAEGRWTGQTSSGFRVDAVILEDGQTWGLYSDGDSPVGAVQGSTATAGGNLSATLTEYSLLDDTAADAVFNGTVQEKSTIDATASTGTRLLLSYDVNYERAASNAELAGTYAIGAAGQVTVDSSGQFTWAASAQCTLGGRLSPRPSGRNVFDASLTYSGAACPHANGTSISGVAYLDTASAPARLVALALRPDRVIGFFAIGVRQADPVAQGAGAPAPTPAPAPVPLPAAPPALTPPAPAAPAPPPAPPPQDPDDDDDDDDEDEDDDNNVQRVLGELERRLESLLSGAVVGGTGN</sequence>
<reference evidence="2 3" key="1">
    <citation type="submission" date="2019-03" db="EMBL/GenBank/DDBJ databases">
        <title>Ramlibacter henchirensis DSM 14656, whole genome shotgun sequence.</title>
        <authorList>
            <person name="Zhang X."/>
            <person name="Feng G."/>
            <person name="Zhu H."/>
        </authorList>
    </citation>
    <scope>NUCLEOTIDE SEQUENCE [LARGE SCALE GENOMIC DNA]</scope>
    <source>
        <strain evidence="2 3">DSM 14656</strain>
    </source>
</reference>
<feature type="compositionally biased region" description="Pro residues" evidence="1">
    <location>
        <begin position="264"/>
        <end position="298"/>
    </location>
</feature>
<comment type="caution">
    <text evidence="2">The sequence shown here is derived from an EMBL/GenBank/DDBJ whole genome shotgun (WGS) entry which is preliminary data.</text>
</comment>
<dbReference type="RefSeq" id="WP_135261706.1">
    <property type="nucleotide sequence ID" value="NZ_SMLM01000001.1"/>
</dbReference>
<dbReference type="OrthoDB" id="9791183at2"/>
<gene>
    <name evidence="2" type="ORF">EZ313_02885</name>
</gene>
<dbReference type="Proteomes" id="UP000298180">
    <property type="component" value="Unassembled WGS sequence"/>
</dbReference>
<dbReference type="EMBL" id="SMLM01000001">
    <property type="protein sequence ID" value="TFZ05624.1"/>
    <property type="molecule type" value="Genomic_DNA"/>
</dbReference>
<keyword evidence="3" id="KW-1185">Reference proteome</keyword>
<evidence type="ECO:0000256" key="1">
    <source>
        <dbReference type="SAM" id="MobiDB-lite"/>
    </source>
</evidence>
<proteinExistence type="predicted"/>
<dbReference type="AlphaFoldDB" id="A0A4Z0C436"/>
<protein>
    <submittedName>
        <fullName evidence="2">Uncharacterized protein</fullName>
    </submittedName>
</protein>
<organism evidence="2 3">
    <name type="scientific">Ramlibacter henchirensis</name>
    <dbReference type="NCBI Taxonomy" id="204072"/>
    <lineage>
        <taxon>Bacteria</taxon>
        <taxon>Pseudomonadati</taxon>
        <taxon>Pseudomonadota</taxon>
        <taxon>Betaproteobacteria</taxon>
        <taxon>Burkholderiales</taxon>
        <taxon>Comamonadaceae</taxon>
        <taxon>Ramlibacter</taxon>
    </lineage>
</organism>
<feature type="compositionally biased region" description="Acidic residues" evidence="1">
    <location>
        <begin position="299"/>
        <end position="315"/>
    </location>
</feature>
<accession>A0A4Z0C436</accession>